<evidence type="ECO:0000256" key="1">
    <source>
        <dbReference type="ARBA" id="ARBA00004123"/>
    </source>
</evidence>
<dbReference type="Gene3D" id="3.30.40.10">
    <property type="entry name" value="Zinc/RING finger domain, C3HC4 (zinc finger)"/>
    <property type="match status" value="1"/>
</dbReference>
<dbReference type="GO" id="GO:0000123">
    <property type="term" value="C:histone acetyltransferase complex"/>
    <property type="evidence" value="ECO:0007669"/>
    <property type="project" value="TreeGrafter"/>
</dbReference>
<comment type="similarity">
    <text evidence="2">Belongs to the ING family.</text>
</comment>
<dbReference type="AlphaFoldDB" id="A0A9P4VJ96"/>
<feature type="compositionally biased region" description="Basic and acidic residues" evidence="9">
    <location>
        <begin position="306"/>
        <end position="325"/>
    </location>
</feature>
<feature type="compositionally biased region" description="Polar residues" evidence="9">
    <location>
        <begin position="207"/>
        <end position="216"/>
    </location>
</feature>
<feature type="binding site" evidence="7">
    <location>
        <position position="615"/>
    </location>
    <ligand>
        <name>Zn(2+)</name>
        <dbReference type="ChEBI" id="CHEBI:29105"/>
        <label>1</label>
    </ligand>
</feature>
<dbReference type="EMBL" id="MU006113">
    <property type="protein sequence ID" value="KAF2834941.1"/>
    <property type="molecule type" value="Genomic_DNA"/>
</dbReference>
<dbReference type="PROSITE" id="PS50016">
    <property type="entry name" value="ZF_PHD_2"/>
    <property type="match status" value="1"/>
</dbReference>
<evidence type="ECO:0000256" key="4">
    <source>
        <dbReference type="ARBA" id="ARBA00022771"/>
    </source>
</evidence>
<comment type="subcellular location">
    <subcellularLocation>
        <location evidence="1">Nucleus</location>
    </subcellularLocation>
</comment>
<feature type="compositionally biased region" description="Basic residues" evidence="9">
    <location>
        <begin position="548"/>
        <end position="561"/>
    </location>
</feature>
<accession>A0A9P4VJ96</accession>
<feature type="compositionally biased region" description="Low complexity" evidence="9">
    <location>
        <begin position="378"/>
        <end position="399"/>
    </location>
</feature>
<feature type="compositionally biased region" description="Acidic residues" evidence="9">
    <location>
        <begin position="187"/>
        <end position="204"/>
    </location>
</feature>
<dbReference type="PROSITE" id="PS01359">
    <property type="entry name" value="ZF_PHD_1"/>
    <property type="match status" value="1"/>
</dbReference>
<feature type="compositionally biased region" description="Pro residues" evidence="9">
    <location>
        <begin position="124"/>
        <end position="136"/>
    </location>
</feature>
<dbReference type="InterPro" id="IPR001965">
    <property type="entry name" value="Znf_PHD"/>
</dbReference>
<keyword evidence="12" id="KW-1185">Reference proteome</keyword>
<feature type="domain" description="PHD-type" evidence="10">
    <location>
        <begin position="585"/>
        <end position="636"/>
    </location>
</feature>
<keyword evidence="6" id="KW-0539">Nucleus</keyword>
<organism evidence="11 12">
    <name type="scientific">Patellaria atrata CBS 101060</name>
    <dbReference type="NCBI Taxonomy" id="1346257"/>
    <lineage>
        <taxon>Eukaryota</taxon>
        <taxon>Fungi</taxon>
        <taxon>Dikarya</taxon>
        <taxon>Ascomycota</taxon>
        <taxon>Pezizomycotina</taxon>
        <taxon>Dothideomycetes</taxon>
        <taxon>Dothideomycetes incertae sedis</taxon>
        <taxon>Patellariales</taxon>
        <taxon>Patellariaceae</taxon>
        <taxon>Patellaria</taxon>
    </lineage>
</organism>
<dbReference type="GO" id="GO:0005634">
    <property type="term" value="C:nucleus"/>
    <property type="evidence" value="ECO:0007669"/>
    <property type="project" value="UniProtKB-SubCell"/>
</dbReference>
<dbReference type="InterPro" id="IPR011011">
    <property type="entry name" value="Znf_FYVE_PHD"/>
</dbReference>
<feature type="binding site" evidence="7">
    <location>
        <position position="588"/>
    </location>
    <ligand>
        <name>Zn(2+)</name>
        <dbReference type="ChEBI" id="CHEBI:29105"/>
        <label>1</label>
    </ligand>
</feature>
<dbReference type="InterPro" id="IPR019787">
    <property type="entry name" value="Znf_PHD-finger"/>
</dbReference>
<feature type="binding site" evidence="7">
    <location>
        <position position="606"/>
    </location>
    <ligand>
        <name>Zn(2+)</name>
        <dbReference type="ChEBI" id="CHEBI:29105"/>
        <label>2</label>
    </ligand>
</feature>
<evidence type="ECO:0000313" key="12">
    <source>
        <dbReference type="Proteomes" id="UP000799429"/>
    </source>
</evidence>
<feature type="binding site" evidence="7">
    <location>
        <position position="612"/>
    </location>
    <ligand>
        <name>Zn(2+)</name>
        <dbReference type="ChEBI" id="CHEBI:29105"/>
        <label>1</label>
    </ligand>
</feature>
<dbReference type="GO" id="GO:0004402">
    <property type="term" value="F:histone acetyltransferase activity"/>
    <property type="evidence" value="ECO:0007669"/>
    <property type="project" value="TreeGrafter"/>
</dbReference>
<dbReference type="GO" id="GO:0008270">
    <property type="term" value="F:zinc ion binding"/>
    <property type="evidence" value="ECO:0007669"/>
    <property type="project" value="UniProtKB-KW"/>
</dbReference>
<dbReference type="InterPro" id="IPR019786">
    <property type="entry name" value="Zinc_finger_PHD-type_CS"/>
</dbReference>
<dbReference type="InterPro" id="IPR024610">
    <property type="entry name" value="ING_N_histone-binding"/>
</dbReference>
<dbReference type="GO" id="GO:0006355">
    <property type="term" value="P:regulation of DNA-templated transcription"/>
    <property type="evidence" value="ECO:0007669"/>
    <property type="project" value="TreeGrafter"/>
</dbReference>
<feature type="binding site" evidence="7">
    <location>
        <position position="630"/>
    </location>
    <ligand>
        <name>Zn(2+)</name>
        <dbReference type="ChEBI" id="CHEBI:29105"/>
        <label>2</label>
    </ligand>
</feature>
<dbReference type="InterPro" id="IPR028651">
    <property type="entry name" value="ING_fam"/>
</dbReference>
<feature type="binding site" evidence="7">
    <location>
        <position position="601"/>
    </location>
    <ligand>
        <name>Zn(2+)</name>
        <dbReference type="ChEBI" id="CHEBI:29105"/>
        <label>2</label>
    </ligand>
</feature>
<feature type="region of interest" description="Disordered" evidence="9">
    <location>
        <begin position="638"/>
        <end position="663"/>
    </location>
</feature>
<evidence type="ECO:0000313" key="11">
    <source>
        <dbReference type="EMBL" id="KAF2834941.1"/>
    </source>
</evidence>
<evidence type="ECO:0000259" key="10">
    <source>
        <dbReference type="PROSITE" id="PS50016"/>
    </source>
</evidence>
<dbReference type="InterPro" id="IPR013083">
    <property type="entry name" value="Znf_RING/FYVE/PHD"/>
</dbReference>
<feature type="compositionally biased region" description="Pro residues" evidence="9">
    <location>
        <begin position="449"/>
        <end position="461"/>
    </location>
</feature>
<feature type="compositionally biased region" description="Low complexity" evidence="9">
    <location>
        <begin position="462"/>
        <end position="493"/>
    </location>
</feature>
<keyword evidence="3 7" id="KW-0479">Metal-binding</keyword>
<dbReference type="SMART" id="SM01408">
    <property type="entry name" value="ING"/>
    <property type="match status" value="1"/>
</dbReference>
<evidence type="ECO:0000256" key="7">
    <source>
        <dbReference type="PIRSR" id="PIRSR628651-51"/>
    </source>
</evidence>
<feature type="region of interest" description="Disordered" evidence="9">
    <location>
        <begin position="120"/>
        <end position="240"/>
    </location>
</feature>
<name>A0A9P4VJ96_9PEZI</name>
<reference evidence="11" key="1">
    <citation type="journal article" date="2020" name="Stud. Mycol.">
        <title>101 Dothideomycetes genomes: a test case for predicting lifestyles and emergence of pathogens.</title>
        <authorList>
            <person name="Haridas S."/>
            <person name="Albert R."/>
            <person name="Binder M."/>
            <person name="Bloem J."/>
            <person name="Labutti K."/>
            <person name="Salamov A."/>
            <person name="Andreopoulos B."/>
            <person name="Baker S."/>
            <person name="Barry K."/>
            <person name="Bills G."/>
            <person name="Bluhm B."/>
            <person name="Cannon C."/>
            <person name="Castanera R."/>
            <person name="Culley D."/>
            <person name="Daum C."/>
            <person name="Ezra D."/>
            <person name="Gonzalez J."/>
            <person name="Henrissat B."/>
            <person name="Kuo A."/>
            <person name="Liang C."/>
            <person name="Lipzen A."/>
            <person name="Lutzoni F."/>
            <person name="Magnuson J."/>
            <person name="Mondo S."/>
            <person name="Nolan M."/>
            <person name="Ohm R."/>
            <person name="Pangilinan J."/>
            <person name="Park H.-J."/>
            <person name="Ramirez L."/>
            <person name="Alfaro M."/>
            <person name="Sun H."/>
            <person name="Tritt A."/>
            <person name="Yoshinaga Y."/>
            <person name="Zwiers L.-H."/>
            <person name="Turgeon B."/>
            <person name="Goodwin S."/>
            <person name="Spatafora J."/>
            <person name="Crous P."/>
            <person name="Grigoriev I."/>
        </authorList>
    </citation>
    <scope>NUCLEOTIDE SEQUENCE</scope>
    <source>
        <strain evidence="11">CBS 101060</strain>
    </source>
</reference>
<evidence type="ECO:0000256" key="6">
    <source>
        <dbReference type="ARBA" id="ARBA00023242"/>
    </source>
</evidence>
<dbReference type="Proteomes" id="UP000799429">
    <property type="component" value="Unassembled WGS sequence"/>
</dbReference>
<feature type="compositionally biased region" description="Acidic residues" evidence="9">
    <location>
        <begin position="573"/>
        <end position="582"/>
    </location>
</feature>
<evidence type="ECO:0000256" key="5">
    <source>
        <dbReference type="ARBA" id="ARBA00022833"/>
    </source>
</evidence>
<feature type="binding site" evidence="7">
    <location>
        <position position="633"/>
    </location>
    <ligand>
        <name>Zn(2+)</name>
        <dbReference type="ChEBI" id="CHEBI:29105"/>
        <label>2</label>
    </ligand>
</feature>
<gene>
    <name evidence="11" type="ORF">M501DRAFT_1008897</name>
</gene>
<feature type="compositionally biased region" description="Low complexity" evidence="9">
    <location>
        <begin position="359"/>
        <end position="369"/>
    </location>
</feature>
<dbReference type="CDD" id="cd15505">
    <property type="entry name" value="PHD_ING"/>
    <property type="match status" value="1"/>
</dbReference>
<feature type="compositionally biased region" description="Basic and acidic residues" evidence="9">
    <location>
        <begin position="494"/>
        <end position="509"/>
    </location>
</feature>
<dbReference type="PANTHER" id="PTHR10333">
    <property type="entry name" value="INHIBITOR OF GROWTH PROTEIN"/>
    <property type="match status" value="1"/>
</dbReference>
<dbReference type="SMART" id="SM00249">
    <property type="entry name" value="PHD"/>
    <property type="match status" value="1"/>
</dbReference>
<sequence length="663" mass="72885">MPDITPQPASHPDAQATVTDFLDYTDYFPSDLTRSLTLIYKLDRLYLETTDEIHALTKIYGALPTLPPNERPDPKLLRKRISAAIDRANHLRESSYAEANRINDEAARYGTRLISIKKKLQALPKPPSRDPTPAPVSPQVLRPRKSTEIDHTPRITLRMDGARQAATGRSRDRRRITPGDVVPMEVDVPEDEGGSESWDDEIDVEQGKNSENVQPQKTEKVSKNKVPRAPRIRPPGVMGTNVHSTVAGISTSNALALLPKPPENPIPGSLHAPWHRLTEYEMAVLRKMMKKNAVWSPSDTMIRRELAEKGRGRENYERAKERARLTGEPFVDEDPIDPNKKVLAPGETSFQPLGKDEIPAPSASSTSSSELDDPEDISSPSAPSKLASPALKAARSPSLQLKEEMAEEPSPTETPLPEHEQEATEEDTVMAEDTKTPPTLPITTIEEPTPTPIPRKTPTPGPHTRSTPAPVVTRPPSRRAAAAATKAMSAEPPAAKRESRELRDLRRMSVVETSLSTLPGVGLRSSTRRRPVPGVVTEQEGGKGKVSVGKRKNAPKKRGGGRGKGADGKGEEREEDGEEVDPDEPRYCVCGEVSFGTMIACENDKCEKEWFHLSCVGLTEIPPRRSLWYCPDCRKNLHVDQSGHPSGAASAPVETGRRRRGSR</sequence>
<evidence type="ECO:0000256" key="9">
    <source>
        <dbReference type="SAM" id="MobiDB-lite"/>
    </source>
</evidence>
<dbReference type="OrthoDB" id="5411773at2759"/>
<keyword evidence="5 7" id="KW-0862">Zinc</keyword>
<dbReference type="Gene3D" id="6.10.140.1740">
    <property type="match status" value="1"/>
</dbReference>
<comment type="caution">
    <text evidence="11">The sequence shown here is derived from an EMBL/GenBank/DDBJ whole genome shotgun (WGS) entry which is preliminary data.</text>
</comment>
<proteinExistence type="inferred from homology"/>
<keyword evidence="4 8" id="KW-0863">Zinc-finger</keyword>
<evidence type="ECO:0000256" key="8">
    <source>
        <dbReference type="PROSITE-ProRule" id="PRU00146"/>
    </source>
</evidence>
<feature type="region of interest" description="Disordered" evidence="9">
    <location>
        <begin position="306"/>
        <end position="586"/>
    </location>
</feature>
<feature type="binding site" evidence="7">
    <location>
        <position position="590"/>
    </location>
    <ligand>
        <name>Zn(2+)</name>
        <dbReference type="ChEBI" id="CHEBI:29105"/>
        <label>1</label>
    </ligand>
</feature>
<dbReference type="PANTHER" id="PTHR10333:SF94">
    <property type="entry name" value="FINGER DOMAIN PROTEIN, PUTATIVE (AFU_ORTHOLOGUE AFUA_3G11940)-RELATED"/>
    <property type="match status" value="1"/>
</dbReference>
<protein>
    <recommendedName>
        <fullName evidence="10">PHD-type domain-containing protein</fullName>
    </recommendedName>
</protein>
<evidence type="ECO:0000256" key="2">
    <source>
        <dbReference type="ARBA" id="ARBA00010210"/>
    </source>
</evidence>
<dbReference type="SUPFAM" id="SSF57903">
    <property type="entry name" value="FYVE/PHD zinc finger"/>
    <property type="match status" value="1"/>
</dbReference>
<evidence type="ECO:0000256" key="3">
    <source>
        <dbReference type="ARBA" id="ARBA00022723"/>
    </source>
</evidence>